<keyword evidence="3" id="KW-0732">Signal</keyword>
<dbReference type="InterPro" id="IPR022156">
    <property type="entry name" value="Uncharacterised_YfbK_N"/>
</dbReference>
<dbReference type="PROSITE" id="PS51272">
    <property type="entry name" value="SLH"/>
    <property type="match status" value="2"/>
</dbReference>
<dbReference type="Pfam" id="PF12034">
    <property type="entry name" value="YfbK_C"/>
    <property type="match status" value="1"/>
</dbReference>
<dbReference type="CDD" id="cd01465">
    <property type="entry name" value="vWA_subgroup"/>
    <property type="match status" value="1"/>
</dbReference>
<dbReference type="Pfam" id="PF12450">
    <property type="entry name" value="vWF_A"/>
    <property type="match status" value="1"/>
</dbReference>
<dbReference type="InterPro" id="IPR002035">
    <property type="entry name" value="VWF_A"/>
</dbReference>
<proteinExistence type="predicted"/>
<evidence type="ECO:0000256" key="1">
    <source>
        <dbReference type="ARBA" id="ARBA00022737"/>
    </source>
</evidence>
<reference evidence="6" key="2">
    <citation type="journal article" date="2021" name="PeerJ">
        <title>Extensive microbial diversity within the chicken gut microbiome revealed by metagenomics and culture.</title>
        <authorList>
            <person name="Gilroy R."/>
            <person name="Ravi A."/>
            <person name="Getino M."/>
            <person name="Pursley I."/>
            <person name="Horton D.L."/>
            <person name="Alikhan N.F."/>
            <person name="Baker D."/>
            <person name="Gharbi K."/>
            <person name="Hall N."/>
            <person name="Watson M."/>
            <person name="Adriaenssens E.M."/>
            <person name="Foster-Nyarko E."/>
            <person name="Jarju S."/>
            <person name="Secka A."/>
            <person name="Antonio M."/>
            <person name="Oren A."/>
            <person name="Chaudhuri R.R."/>
            <person name="La Ragione R."/>
            <person name="Hildebrand F."/>
            <person name="Pallen M.J."/>
        </authorList>
    </citation>
    <scope>NUCLEOTIDE SEQUENCE</scope>
    <source>
        <strain evidence="6">USAMLcec3-3695</strain>
    </source>
</reference>
<dbReference type="SMART" id="SM00327">
    <property type="entry name" value="VWA"/>
    <property type="match status" value="1"/>
</dbReference>
<dbReference type="PROSITE" id="PS51257">
    <property type="entry name" value="PROKAR_LIPOPROTEIN"/>
    <property type="match status" value="1"/>
</dbReference>
<feature type="domain" description="SLH" evidence="5">
    <location>
        <begin position="26"/>
        <end position="88"/>
    </location>
</feature>
<name>A0A9D1SFM2_9FIRM</name>
<dbReference type="PROSITE" id="PS50234">
    <property type="entry name" value="VWFA"/>
    <property type="match status" value="1"/>
</dbReference>
<keyword evidence="1" id="KW-0677">Repeat</keyword>
<feature type="chain" id="PRO_5039388897" evidence="3">
    <location>
        <begin position="29"/>
        <end position="760"/>
    </location>
</feature>
<evidence type="ECO:0000256" key="3">
    <source>
        <dbReference type="SAM" id="SignalP"/>
    </source>
</evidence>
<evidence type="ECO:0000259" key="5">
    <source>
        <dbReference type="PROSITE" id="PS51272"/>
    </source>
</evidence>
<protein>
    <submittedName>
        <fullName evidence="6">von Willebrand factor type A domain-containing protein</fullName>
    </submittedName>
</protein>
<dbReference type="InterPro" id="IPR036465">
    <property type="entry name" value="vWFA_dom_sf"/>
</dbReference>
<dbReference type="EMBL" id="DVNB01000087">
    <property type="protein sequence ID" value="HIU57863.1"/>
    <property type="molecule type" value="Genomic_DNA"/>
</dbReference>
<dbReference type="Proteomes" id="UP000824109">
    <property type="component" value="Unassembled WGS sequence"/>
</dbReference>
<dbReference type="Gene3D" id="3.40.50.410">
    <property type="entry name" value="von Willebrand factor, type A domain"/>
    <property type="match status" value="1"/>
</dbReference>
<organism evidence="6 7">
    <name type="scientific">Candidatus Ornithomonoglobus merdipullorum</name>
    <dbReference type="NCBI Taxonomy" id="2840895"/>
    <lineage>
        <taxon>Bacteria</taxon>
        <taxon>Bacillati</taxon>
        <taxon>Bacillota</taxon>
        <taxon>Clostridia</taxon>
        <taxon>Candidatus Ornithomonoglobus</taxon>
    </lineage>
</organism>
<evidence type="ECO:0000313" key="7">
    <source>
        <dbReference type="Proteomes" id="UP000824109"/>
    </source>
</evidence>
<dbReference type="SUPFAM" id="SSF53300">
    <property type="entry name" value="vWA-like"/>
    <property type="match status" value="1"/>
</dbReference>
<evidence type="ECO:0000313" key="6">
    <source>
        <dbReference type="EMBL" id="HIU57863.1"/>
    </source>
</evidence>
<feature type="region of interest" description="Disordered" evidence="2">
    <location>
        <begin position="232"/>
        <end position="270"/>
    </location>
</feature>
<evidence type="ECO:0000259" key="4">
    <source>
        <dbReference type="PROSITE" id="PS50234"/>
    </source>
</evidence>
<sequence>MKKRISFIKAIAAAVAAATAMTSCAVFAEAPAAEDSKVYENEIDFAADNGIMTGDDTGDLRLESEITRAEFVKMLLEAAKGDALDAAAGEAGSFSDTDGHWASEYIEKATACGFINGFEDGTFRPDEKVTFAQAVKMILAACGIDTYAADYPFGYIGSAMDCGILDGVSAEPERNITRHDAVRLMYNAYNAVRDGELLLPYTDERYTNTENGYTIDTGYGLFEVSESYVTEDDAAADGSSGGTGSIAPPMGSGSTAGGGSASGNVSSGSVSGGAGGGVSGSIIGPDASSSGTYIYGNPYLSAEEYESYEPNGFKRTTLSPLSTFSIDTDTASYSNMRRFILNGSMPAANSIRTEELINYFSYDAPIPAEGEQFAAEAEITDCPWSDNKLARITVTGGTAESDKPSNLVFLIDVSGSMASYNKLPMLKKAMLILLDELGDEDTVSIITYSGSAGVVLEPTPCSEREVIADAIGSLTPGGGTYGAAGLQLAYETIEEHKIDGNNRIILCSDGDFNIGPSSTDELKTLIETKRQAGIYLTTVGFGMGNYKDNRMELMADYGNGSYYYIDNMREAKRVFADEIDKTLYTVAEDVKLQVEFNPMVVSEYRLVGYENRQLAAEDFADDTVDAGELGSGAVVTAVYELVMSGGAPAEGGSSEYRYQTAQYNNSSEAFDIKIRYKEPGGSESILKEFPILNEETAPDADTNLAMAAAMLGLKLNGVIDVGYDTIAEMAEASMDTNDAAKAAERCEFVQLIDIMKYIDR</sequence>
<dbReference type="AlphaFoldDB" id="A0A9D1SFM2"/>
<accession>A0A9D1SFM2</accession>
<dbReference type="PANTHER" id="PTHR10579">
    <property type="entry name" value="CALCIUM-ACTIVATED CHLORIDE CHANNEL REGULATOR"/>
    <property type="match status" value="1"/>
</dbReference>
<dbReference type="InterPro" id="IPR001119">
    <property type="entry name" value="SLH_dom"/>
</dbReference>
<evidence type="ECO:0000256" key="2">
    <source>
        <dbReference type="SAM" id="MobiDB-lite"/>
    </source>
</evidence>
<dbReference type="InterPro" id="IPR051266">
    <property type="entry name" value="CLCR"/>
</dbReference>
<reference evidence="6" key="1">
    <citation type="submission" date="2020-10" db="EMBL/GenBank/DDBJ databases">
        <authorList>
            <person name="Gilroy R."/>
        </authorList>
    </citation>
    <scope>NUCLEOTIDE SEQUENCE</scope>
    <source>
        <strain evidence="6">USAMLcec3-3695</strain>
    </source>
</reference>
<dbReference type="Pfam" id="PF00395">
    <property type="entry name" value="SLH"/>
    <property type="match status" value="1"/>
</dbReference>
<dbReference type="PANTHER" id="PTHR10579:SF43">
    <property type="entry name" value="ZINC FINGER (C3HC4-TYPE RING FINGER) FAMILY PROTEIN"/>
    <property type="match status" value="1"/>
</dbReference>
<dbReference type="Pfam" id="PF13519">
    <property type="entry name" value="VWA_2"/>
    <property type="match status" value="1"/>
</dbReference>
<feature type="signal peptide" evidence="3">
    <location>
        <begin position="1"/>
        <end position="28"/>
    </location>
</feature>
<feature type="domain" description="VWFA" evidence="4">
    <location>
        <begin position="406"/>
        <end position="579"/>
    </location>
</feature>
<feature type="domain" description="SLH" evidence="5">
    <location>
        <begin position="89"/>
        <end position="152"/>
    </location>
</feature>
<dbReference type="InterPro" id="IPR021908">
    <property type="entry name" value="YfbK_C"/>
</dbReference>
<comment type="caution">
    <text evidence="6">The sequence shown here is derived from an EMBL/GenBank/DDBJ whole genome shotgun (WGS) entry which is preliminary data.</text>
</comment>
<gene>
    <name evidence="6" type="ORF">IAA61_08680</name>
</gene>